<gene>
    <name evidence="1" type="ORF">SPI_06502</name>
</gene>
<dbReference type="AlphaFoldDB" id="A0A167RB22"/>
<protein>
    <submittedName>
        <fullName evidence="1">Uncharacterized protein</fullName>
    </submittedName>
</protein>
<sequence>MHFFKKKPKTPPAPPTPEELEFWTKAHELSLGVASYYKTRDKKYAGNVAALLRYSSDHLDIILPTLKAAYASKSLADLEMCAVCRAKDTPKTSNCLWCHPNKQGQRMLKKILLVALLLQPDKDKGDQDKKADLEIAAKAVKEIMYGLLWMGWCRMIVQALREEIVTDGMSPGDVIRFFER</sequence>
<name>A0A167RB22_9HYPO</name>
<evidence type="ECO:0000313" key="1">
    <source>
        <dbReference type="EMBL" id="OAA58429.1"/>
    </source>
</evidence>
<keyword evidence="2" id="KW-1185">Reference proteome</keyword>
<comment type="caution">
    <text evidence="1">The sequence shown here is derived from an EMBL/GenBank/DDBJ whole genome shotgun (WGS) entry which is preliminary data.</text>
</comment>
<reference evidence="1 2" key="1">
    <citation type="journal article" date="2016" name="Genome Biol. Evol.">
        <title>Divergent and convergent evolution of fungal pathogenicity.</title>
        <authorList>
            <person name="Shang Y."/>
            <person name="Xiao G."/>
            <person name="Zheng P."/>
            <person name="Cen K."/>
            <person name="Zhan S."/>
            <person name="Wang C."/>
        </authorList>
    </citation>
    <scope>NUCLEOTIDE SEQUENCE [LARGE SCALE GENOMIC DNA]</scope>
    <source>
        <strain evidence="1 2">RCEF 264</strain>
    </source>
</reference>
<proteinExistence type="predicted"/>
<dbReference type="EMBL" id="AZHD01000012">
    <property type="protein sequence ID" value="OAA58429.1"/>
    <property type="molecule type" value="Genomic_DNA"/>
</dbReference>
<dbReference type="Proteomes" id="UP000076874">
    <property type="component" value="Unassembled WGS sequence"/>
</dbReference>
<organism evidence="1 2">
    <name type="scientific">Niveomyces insectorum RCEF 264</name>
    <dbReference type="NCBI Taxonomy" id="1081102"/>
    <lineage>
        <taxon>Eukaryota</taxon>
        <taxon>Fungi</taxon>
        <taxon>Dikarya</taxon>
        <taxon>Ascomycota</taxon>
        <taxon>Pezizomycotina</taxon>
        <taxon>Sordariomycetes</taxon>
        <taxon>Hypocreomycetidae</taxon>
        <taxon>Hypocreales</taxon>
        <taxon>Cordycipitaceae</taxon>
        <taxon>Niveomyces</taxon>
    </lineage>
</organism>
<evidence type="ECO:0000313" key="2">
    <source>
        <dbReference type="Proteomes" id="UP000076874"/>
    </source>
</evidence>
<accession>A0A167RB22</accession>